<keyword evidence="7" id="KW-1185">Reference proteome</keyword>
<sequence>MLYTALLLLLLASTAASSSSPAASSNLGSNLVVVGSSNVDIFSPIQPTLNQHSWPSPGENIVLPQSPDNGASIVAGGKGLNQACAAAQVVKHYAQQPVAGQPAAGQQPLGEVVFVTCLPTDCPLSDILVDTLESCDVTPKILSPPSSKLPGLGLVFPQKTDVSAIVLSNSNVDFPPSTPSVLKSTLSSCSVLLLQSEIPWSINALALSLSPKTCIKILDLGGSFTPLPPTLALTFLTMNESESIRLLKSLNSPPLPPLESSALILKSFPNIEYVIITYSSSSVILSSRSRSLKLRPPKINYIDGTGSGDCFRAALSGKLYVNGWGTDWEDVKKAVEYAVEVASKSCESLGAQRLKVIGRGGGQGSEAEELGFGSRLNSMKDMQPKGFRNDLESWIKRQTEIKGLTCIDFNYPQHINPETDLEEVKGWMGKLKTGAVCLRYPKKFVGGAFTNVEERLRREAIELTKEACETALKLNCNEVVVWSAYDGYDYTCTTDYNERYDNIVEAFREICEAYPDVKVSLEFKPTDENTRFFTIPTTGMALLLTRDVGLDNFGLTLDFGHMIMAGENPGQSVAAVLRENKLFGVQLNDGYSRYAAEDGLEFGSVNPKMALEVIFWLRKGGFKGHFYFDTFPLKLDPVKEAERNIETVKKLWKMCEELEGESGLESVWGDWEKCKEKIDKVMFR</sequence>
<evidence type="ECO:0000259" key="5">
    <source>
        <dbReference type="Pfam" id="PF01261"/>
    </source>
</evidence>
<evidence type="ECO:0000256" key="3">
    <source>
        <dbReference type="SAM" id="SignalP"/>
    </source>
</evidence>
<dbReference type="Gene3D" id="3.20.20.150">
    <property type="entry name" value="Divalent-metal-dependent TIM barrel enzymes"/>
    <property type="match status" value="1"/>
</dbReference>
<feature type="signal peptide" evidence="3">
    <location>
        <begin position="1"/>
        <end position="17"/>
    </location>
</feature>
<dbReference type="InterPro" id="IPR036237">
    <property type="entry name" value="Xyl_isomerase-like_sf"/>
</dbReference>
<dbReference type="GO" id="GO:0016301">
    <property type="term" value="F:kinase activity"/>
    <property type="evidence" value="ECO:0007669"/>
    <property type="project" value="UniProtKB-KW"/>
</dbReference>
<protein>
    <recommendedName>
        <fullName evidence="8">Ribokinase</fullName>
    </recommendedName>
</protein>
<dbReference type="PANTHER" id="PTHR10584">
    <property type="entry name" value="SUGAR KINASE"/>
    <property type="match status" value="1"/>
</dbReference>
<evidence type="ECO:0000259" key="4">
    <source>
        <dbReference type="Pfam" id="PF00294"/>
    </source>
</evidence>
<dbReference type="SUPFAM" id="SSF53613">
    <property type="entry name" value="Ribokinase-like"/>
    <property type="match status" value="1"/>
</dbReference>
<organism evidence="6 7">
    <name type="scientific">Triparma verrucosa</name>
    <dbReference type="NCBI Taxonomy" id="1606542"/>
    <lineage>
        <taxon>Eukaryota</taxon>
        <taxon>Sar</taxon>
        <taxon>Stramenopiles</taxon>
        <taxon>Ochrophyta</taxon>
        <taxon>Bolidophyceae</taxon>
        <taxon>Parmales</taxon>
        <taxon>Triparmaceae</taxon>
        <taxon>Triparma</taxon>
    </lineage>
</organism>
<evidence type="ECO:0008006" key="8">
    <source>
        <dbReference type="Google" id="ProtNLM"/>
    </source>
</evidence>
<keyword evidence="1" id="KW-0808">Transferase</keyword>
<dbReference type="Gene3D" id="3.40.1190.20">
    <property type="match status" value="1"/>
</dbReference>
<dbReference type="InterPro" id="IPR029056">
    <property type="entry name" value="Ribokinase-like"/>
</dbReference>
<dbReference type="SUPFAM" id="SSF51658">
    <property type="entry name" value="Xylose isomerase-like"/>
    <property type="match status" value="1"/>
</dbReference>
<accession>A0A9W7EY95</accession>
<dbReference type="AlphaFoldDB" id="A0A9W7EY95"/>
<name>A0A9W7EY95_9STRA</name>
<feature type="domain" description="Carbohydrate kinase PfkB" evidence="4">
    <location>
        <begin position="73"/>
        <end position="353"/>
    </location>
</feature>
<gene>
    <name evidence="6" type="ORF">TrVE_jg1269</name>
</gene>
<comment type="caution">
    <text evidence="6">The sequence shown here is derived from an EMBL/GenBank/DDBJ whole genome shotgun (WGS) entry which is preliminary data.</text>
</comment>
<evidence type="ECO:0000313" key="6">
    <source>
        <dbReference type="EMBL" id="GMH94228.1"/>
    </source>
</evidence>
<dbReference type="Proteomes" id="UP001165160">
    <property type="component" value="Unassembled WGS sequence"/>
</dbReference>
<feature type="domain" description="Xylose isomerase-like TIM barrel" evidence="5">
    <location>
        <begin position="418"/>
        <end position="650"/>
    </location>
</feature>
<proteinExistence type="predicted"/>
<reference evidence="7" key="1">
    <citation type="journal article" date="2023" name="Commun. Biol.">
        <title>Genome analysis of Parmales, the sister group of diatoms, reveals the evolutionary specialization of diatoms from phago-mixotrophs to photoautotrophs.</title>
        <authorList>
            <person name="Ban H."/>
            <person name="Sato S."/>
            <person name="Yoshikawa S."/>
            <person name="Yamada K."/>
            <person name="Nakamura Y."/>
            <person name="Ichinomiya M."/>
            <person name="Sato N."/>
            <person name="Blanc-Mathieu R."/>
            <person name="Endo H."/>
            <person name="Kuwata A."/>
            <person name="Ogata H."/>
        </authorList>
    </citation>
    <scope>NUCLEOTIDE SEQUENCE [LARGE SCALE GENOMIC DNA]</scope>
    <source>
        <strain evidence="7">NIES 3699</strain>
    </source>
</reference>
<dbReference type="Pfam" id="PF01261">
    <property type="entry name" value="AP_endonuc_2"/>
    <property type="match status" value="1"/>
</dbReference>
<dbReference type="InterPro" id="IPR011611">
    <property type="entry name" value="PfkB_dom"/>
</dbReference>
<dbReference type="PANTHER" id="PTHR10584:SF166">
    <property type="entry name" value="RIBOKINASE"/>
    <property type="match status" value="1"/>
</dbReference>
<dbReference type="Pfam" id="PF00294">
    <property type="entry name" value="PfkB"/>
    <property type="match status" value="1"/>
</dbReference>
<keyword evidence="2" id="KW-0418">Kinase</keyword>
<keyword evidence="3" id="KW-0732">Signal</keyword>
<evidence type="ECO:0000256" key="2">
    <source>
        <dbReference type="ARBA" id="ARBA00022777"/>
    </source>
</evidence>
<evidence type="ECO:0000256" key="1">
    <source>
        <dbReference type="ARBA" id="ARBA00022679"/>
    </source>
</evidence>
<dbReference type="EMBL" id="BRXX01000152">
    <property type="protein sequence ID" value="GMH94228.1"/>
    <property type="molecule type" value="Genomic_DNA"/>
</dbReference>
<evidence type="ECO:0000313" key="7">
    <source>
        <dbReference type="Proteomes" id="UP001165160"/>
    </source>
</evidence>
<feature type="chain" id="PRO_5040779720" description="Ribokinase" evidence="3">
    <location>
        <begin position="18"/>
        <end position="684"/>
    </location>
</feature>
<dbReference type="InterPro" id="IPR013022">
    <property type="entry name" value="Xyl_isomerase-like_TIM-brl"/>
</dbReference>